<accession>B4K7L8</accession>
<keyword evidence="1" id="KW-0732">Signal</keyword>
<feature type="domain" description="Kazal-like" evidence="2">
    <location>
        <begin position="91"/>
        <end position="144"/>
    </location>
</feature>
<name>B4K7L8_DROMO</name>
<keyword evidence="4" id="KW-1185">Reference proteome</keyword>
<dbReference type="Proteomes" id="UP000009192">
    <property type="component" value="Unassembled WGS sequence"/>
</dbReference>
<sequence length="150" mass="17552">MREMWNSSKNQLALAIALLSLLAILKGTEARHSLFDCNVKYKCSAEKDYIWATDEERCHVIHNRCLLEVEQCARRDQGKAELVETDRETCKKTCERPCERNFEPVCAQFFQEEYITFSNECEMRNYICTHERAYSFYDLGKCVSSPPSQN</sequence>
<evidence type="ECO:0000313" key="3">
    <source>
        <dbReference type="EMBL" id="EDW15362.2"/>
    </source>
</evidence>
<feature type="signal peptide" evidence="1">
    <location>
        <begin position="1"/>
        <end position="30"/>
    </location>
</feature>
<dbReference type="OrthoDB" id="7404485at2759"/>
<dbReference type="HOGENOM" id="CLU_1770003_0_0_1"/>
<reference evidence="3 4" key="1">
    <citation type="journal article" date="2007" name="Nature">
        <title>Evolution of genes and genomes on the Drosophila phylogeny.</title>
        <authorList>
            <consortium name="Drosophila 12 Genomes Consortium"/>
            <person name="Clark A.G."/>
            <person name="Eisen M.B."/>
            <person name="Smith D.R."/>
            <person name="Bergman C.M."/>
            <person name="Oliver B."/>
            <person name="Markow T.A."/>
            <person name="Kaufman T.C."/>
            <person name="Kellis M."/>
            <person name="Gelbart W."/>
            <person name="Iyer V.N."/>
            <person name="Pollard D.A."/>
            <person name="Sackton T.B."/>
            <person name="Larracuente A.M."/>
            <person name="Singh N.D."/>
            <person name="Abad J.P."/>
            <person name="Abt D.N."/>
            <person name="Adryan B."/>
            <person name="Aguade M."/>
            <person name="Akashi H."/>
            <person name="Anderson W.W."/>
            <person name="Aquadro C.F."/>
            <person name="Ardell D.H."/>
            <person name="Arguello R."/>
            <person name="Artieri C.G."/>
            <person name="Barbash D.A."/>
            <person name="Barker D."/>
            <person name="Barsanti P."/>
            <person name="Batterham P."/>
            <person name="Batzoglou S."/>
            <person name="Begun D."/>
            <person name="Bhutkar A."/>
            <person name="Blanco E."/>
            <person name="Bosak S.A."/>
            <person name="Bradley R.K."/>
            <person name="Brand A.D."/>
            <person name="Brent M.R."/>
            <person name="Brooks A.N."/>
            <person name="Brown R.H."/>
            <person name="Butlin R.K."/>
            <person name="Caggese C."/>
            <person name="Calvi B.R."/>
            <person name="Bernardo de Carvalho A."/>
            <person name="Caspi A."/>
            <person name="Castrezana S."/>
            <person name="Celniker S.E."/>
            <person name="Chang J.L."/>
            <person name="Chapple C."/>
            <person name="Chatterji S."/>
            <person name="Chinwalla A."/>
            <person name="Civetta A."/>
            <person name="Clifton S.W."/>
            <person name="Comeron J.M."/>
            <person name="Costello J.C."/>
            <person name="Coyne J.A."/>
            <person name="Daub J."/>
            <person name="David R.G."/>
            <person name="Delcher A.L."/>
            <person name="Delehaunty K."/>
            <person name="Do C.B."/>
            <person name="Ebling H."/>
            <person name="Edwards K."/>
            <person name="Eickbush T."/>
            <person name="Evans J.D."/>
            <person name="Filipski A."/>
            <person name="Findeiss S."/>
            <person name="Freyhult E."/>
            <person name="Fulton L."/>
            <person name="Fulton R."/>
            <person name="Garcia A.C."/>
            <person name="Gardiner A."/>
            <person name="Garfield D.A."/>
            <person name="Garvin B.E."/>
            <person name="Gibson G."/>
            <person name="Gilbert D."/>
            <person name="Gnerre S."/>
            <person name="Godfrey J."/>
            <person name="Good R."/>
            <person name="Gotea V."/>
            <person name="Gravely B."/>
            <person name="Greenberg A.J."/>
            <person name="Griffiths-Jones S."/>
            <person name="Gross S."/>
            <person name="Guigo R."/>
            <person name="Gustafson E.A."/>
            <person name="Haerty W."/>
            <person name="Hahn M.W."/>
            <person name="Halligan D.L."/>
            <person name="Halpern A.L."/>
            <person name="Halter G.M."/>
            <person name="Han M.V."/>
            <person name="Heger A."/>
            <person name="Hillier L."/>
            <person name="Hinrichs A.S."/>
            <person name="Holmes I."/>
            <person name="Hoskins R.A."/>
            <person name="Hubisz M.J."/>
            <person name="Hultmark D."/>
            <person name="Huntley M.A."/>
            <person name="Jaffe D.B."/>
            <person name="Jagadeeshan S."/>
            <person name="Jeck W.R."/>
            <person name="Johnson J."/>
            <person name="Jones C.D."/>
            <person name="Jordan W.C."/>
            <person name="Karpen G.H."/>
            <person name="Kataoka E."/>
            <person name="Keightley P.D."/>
            <person name="Kheradpour P."/>
            <person name="Kirkness E.F."/>
            <person name="Koerich L.B."/>
            <person name="Kristiansen K."/>
            <person name="Kudrna D."/>
            <person name="Kulathinal R.J."/>
            <person name="Kumar S."/>
            <person name="Kwok R."/>
            <person name="Lander E."/>
            <person name="Langley C.H."/>
            <person name="Lapoint R."/>
            <person name="Lazzaro B.P."/>
            <person name="Lee S.J."/>
            <person name="Levesque L."/>
            <person name="Li R."/>
            <person name="Lin C.F."/>
            <person name="Lin M.F."/>
            <person name="Lindblad-Toh K."/>
            <person name="Llopart A."/>
            <person name="Long M."/>
            <person name="Low L."/>
            <person name="Lozovsky E."/>
            <person name="Lu J."/>
            <person name="Luo M."/>
            <person name="Machado C.A."/>
            <person name="Makalowski W."/>
            <person name="Marzo M."/>
            <person name="Matsuda M."/>
            <person name="Matzkin L."/>
            <person name="McAllister B."/>
            <person name="McBride C.S."/>
            <person name="McKernan B."/>
            <person name="McKernan K."/>
            <person name="Mendez-Lago M."/>
            <person name="Minx P."/>
            <person name="Mollenhauer M.U."/>
            <person name="Montooth K."/>
            <person name="Mount S.M."/>
            <person name="Mu X."/>
            <person name="Myers E."/>
            <person name="Negre B."/>
            <person name="Newfeld S."/>
            <person name="Nielsen R."/>
            <person name="Noor M.A."/>
            <person name="O'Grady P."/>
            <person name="Pachter L."/>
            <person name="Papaceit M."/>
            <person name="Parisi M.J."/>
            <person name="Parisi M."/>
            <person name="Parts L."/>
            <person name="Pedersen J.S."/>
            <person name="Pesole G."/>
            <person name="Phillippy A.M."/>
            <person name="Ponting C.P."/>
            <person name="Pop M."/>
            <person name="Porcelli D."/>
            <person name="Powell J.R."/>
            <person name="Prohaska S."/>
            <person name="Pruitt K."/>
            <person name="Puig M."/>
            <person name="Quesneville H."/>
            <person name="Ram K.R."/>
            <person name="Rand D."/>
            <person name="Rasmussen M.D."/>
            <person name="Reed L.K."/>
            <person name="Reenan R."/>
            <person name="Reily A."/>
            <person name="Remington K.A."/>
            <person name="Rieger T.T."/>
            <person name="Ritchie M.G."/>
            <person name="Robin C."/>
            <person name="Rogers Y.H."/>
            <person name="Rohde C."/>
            <person name="Rozas J."/>
            <person name="Rubenfield M.J."/>
            <person name="Ruiz A."/>
            <person name="Russo S."/>
            <person name="Salzberg S.L."/>
            <person name="Sanchez-Gracia A."/>
            <person name="Saranga D.J."/>
            <person name="Sato H."/>
            <person name="Schaeffer S.W."/>
            <person name="Schatz M.C."/>
            <person name="Schlenke T."/>
            <person name="Schwartz R."/>
            <person name="Segarra C."/>
            <person name="Singh R.S."/>
            <person name="Sirot L."/>
            <person name="Sirota M."/>
            <person name="Sisneros N.B."/>
            <person name="Smith C.D."/>
            <person name="Smith T.F."/>
            <person name="Spieth J."/>
            <person name="Stage D.E."/>
            <person name="Stark A."/>
            <person name="Stephan W."/>
            <person name="Strausberg R.L."/>
            <person name="Strempel S."/>
            <person name="Sturgill D."/>
            <person name="Sutton G."/>
            <person name="Sutton G.G."/>
            <person name="Tao W."/>
            <person name="Teichmann S."/>
            <person name="Tobari Y.N."/>
            <person name="Tomimura Y."/>
            <person name="Tsolas J.M."/>
            <person name="Valente V.L."/>
            <person name="Venter E."/>
            <person name="Venter J.C."/>
            <person name="Vicario S."/>
            <person name="Vieira F.G."/>
            <person name="Vilella A.J."/>
            <person name="Villasante A."/>
            <person name="Walenz B."/>
            <person name="Wang J."/>
            <person name="Wasserman M."/>
            <person name="Watts T."/>
            <person name="Wilson D."/>
            <person name="Wilson R.K."/>
            <person name="Wing R.A."/>
            <person name="Wolfner M.F."/>
            <person name="Wong A."/>
            <person name="Wong G.K."/>
            <person name="Wu C.I."/>
            <person name="Wu G."/>
            <person name="Yamamoto D."/>
            <person name="Yang H.P."/>
            <person name="Yang S.P."/>
            <person name="Yorke J.A."/>
            <person name="Yoshida K."/>
            <person name="Zdobnov E."/>
            <person name="Zhang P."/>
            <person name="Zhang Y."/>
            <person name="Zimin A.V."/>
            <person name="Baldwin J."/>
            <person name="Abdouelleil A."/>
            <person name="Abdulkadir J."/>
            <person name="Abebe A."/>
            <person name="Abera B."/>
            <person name="Abreu J."/>
            <person name="Acer S.C."/>
            <person name="Aftuck L."/>
            <person name="Alexander A."/>
            <person name="An P."/>
            <person name="Anderson E."/>
            <person name="Anderson S."/>
            <person name="Arachi H."/>
            <person name="Azer M."/>
            <person name="Bachantsang P."/>
            <person name="Barry A."/>
            <person name="Bayul T."/>
            <person name="Berlin A."/>
            <person name="Bessette D."/>
            <person name="Bloom T."/>
            <person name="Blye J."/>
            <person name="Boguslavskiy L."/>
            <person name="Bonnet C."/>
            <person name="Boukhgalter B."/>
            <person name="Bourzgui I."/>
            <person name="Brown A."/>
            <person name="Cahill P."/>
            <person name="Channer S."/>
            <person name="Cheshatsang Y."/>
            <person name="Chuda L."/>
            <person name="Citroen M."/>
            <person name="Collymore A."/>
            <person name="Cooke P."/>
            <person name="Costello M."/>
            <person name="D'Aco K."/>
            <person name="Daza R."/>
            <person name="De Haan G."/>
            <person name="DeGray S."/>
            <person name="DeMaso C."/>
            <person name="Dhargay N."/>
            <person name="Dooley K."/>
            <person name="Dooley E."/>
            <person name="Doricent M."/>
            <person name="Dorje P."/>
            <person name="Dorjee K."/>
            <person name="Dupes A."/>
            <person name="Elong R."/>
            <person name="Falk J."/>
            <person name="Farina A."/>
            <person name="Faro S."/>
            <person name="Ferguson D."/>
            <person name="Fisher S."/>
            <person name="Foley C.D."/>
            <person name="Franke A."/>
            <person name="Friedrich D."/>
            <person name="Gadbois L."/>
            <person name="Gearin G."/>
            <person name="Gearin C.R."/>
            <person name="Giannoukos G."/>
            <person name="Goode T."/>
            <person name="Graham J."/>
            <person name="Grandbois E."/>
            <person name="Grewal S."/>
            <person name="Gyaltsen K."/>
            <person name="Hafez N."/>
            <person name="Hagos B."/>
            <person name="Hall J."/>
            <person name="Henson C."/>
            <person name="Hollinger A."/>
            <person name="Honan T."/>
            <person name="Huard M.D."/>
            <person name="Hughes L."/>
            <person name="Hurhula B."/>
            <person name="Husby M.E."/>
            <person name="Kamat A."/>
            <person name="Kanga B."/>
            <person name="Kashin S."/>
            <person name="Khazanovich D."/>
            <person name="Kisner P."/>
            <person name="Lance K."/>
            <person name="Lara M."/>
            <person name="Lee W."/>
            <person name="Lennon N."/>
            <person name="Letendre F."/>
            <person name="LeVine R."/>
            <person name="Lipovsky A."/>
            <person name="Liu X."/>
            <person name="Liu J."/>
            <person name="Liu S."/>
            <person name="Lokyitsang T."/>
            <person name="Lokyitsang Y."/>
            <person name="Lubonja R."/>
            <person name="Lui A."/>
            <person name="MacDonald P."/>
            <person name="Magnisalis V."/>
            <person name="Maru K."/>
            <person name="Matthews C."/>
            <person name="McCusker W."/>
            <person name="McDonough S."/>
            <person name="Mehta T."/>
            <person name="Meldrim J."/>
            <person name="Meneus L."/>
            <person name="Mihai O."/>
            <person name="Mihalev A."/>
            <person name="Mihova T."/>
            <person name="Mittelman R."/>
            <person name="Mlenga V."/>
            <person name="Montmayeur A."/>
            <person name="Mulrain L."/>
            <person name="Navidi A."/>
            <person name="Naylor J."/>
            <person name="Negash T."/>
            <person name="Nguyen T."/>
            <person name="Nguyen N."/>
            <person name="Nicol R."/>
            <person name="Norbu C."/>
            <person name="Norbu N."/>
            <person name="Novod N."/>
            <person name="O'Neill B."/>
            <person name="Osman S."/>
            <person name="Markiewicz E."/>
            <person name="Oyono O.L."/>
            <person name="Patti C."/>
            <person name="Phunkhang P."/>
            <person name="Pierre F."/>
            <person name="Priest M."/>
            <person name="Raghuraman S."/>
            <person name="Rege F."/>
            <person name="Reyes R."/>
            <person name="Rise C."/>
            <person name="Rogov P."/>
            <person name="Ross K."/>
            <person name="Ryan E."/>
            <person name="Settipalli S."/>
            <person name="Shea T."/>
            <person name="Sherpa N."/>
            <person name="Shi L."/>
            <person name="Shih D."/>
            <person name="Sparrow T."/>
            <person name="Spaulding J."/>
            <person name="Stalker J."/>
            <person name="Stange-Thomann N."/>
            <person name="Stavropoulos S."/>
            <person name="Stone C."/>
            <person name="Strader C."/>
            <person name="Tesfaye S."/>
            <person name="Thomson T."/>
            <person name="Thoulutsang Y."/>
            <person name="Thoulutsang D."/>
            <person name="Topham K."/>
            <person name="Topping I."/>
            <person name="Tsamla T."/>
            <person name="Vassiliev H."/>
            <person name="Vo A."/>
            <person name="Wangchuk T."/>
            <person name="Wangdi T."/>
            <person name="Weiand M."/>
            <person name="Wilkinson J."/>
            <person name="Wilson A."/>
            <person name="Yadav S."/>
            <person name="Young G."/>
            <person name="Yu Q."/>
            <person name="Zembek L."/>
            <person name="Zhong D."/>
            <person name="Zimmer A."/>
            <person name="Zwirko Z."/>
            <person name="Jaffe D.B."/>
            <person name="Alvarez P."/>
            <person name="Brockman W."/>
            <person name="Butler J."/>
            <person name="Chin C."/>
            <person name="Gnerre S."/>
            <person name="Grabherr M."/>
            <person name="Kleber M."/>
            <person name="Mauceli E."/>
            <person name="MacCallum I."/>
        </authorList>
    </citation>
    <scope>NUCLEOTIDE SEQUENCE [LARGE SCALE GENOMIC DNA]</scope>
    <source>
        <strain evidence="4">Tucson 15081-1352.22</strain>
    </source>
</reference>
<evidence type="ECO:0000313" key="4">
    <source>
        <dbReference type="Proteomes" id="UP000009192"/>
    </source>
</evidence>
<evidence type="ECO:0000256" key="1">
    <source>
        <dbReference type="SAM" id="SignalP"/>
    </source>
</evidence>
<dbReference type="AlphaFoldDB" id="B4K7L8"/>
<dbReference type="KEGG" id="dmo:Dmoj_GI24784"/>
<dbReference type="SUPFAM" id="SSF100895">
    <property type="entry name" value="Kazal-type serine protease inhibitors"/>
    <property type="match status" value="1"/>
</dbReference>
<dbReference type="InterPro" id="IPR002350">
    <property type="entry name" value="Kazal_dom"/>
</dbReference>
<dbReference type="Gene3D" id="3.30.60.30">
    <property type="match status" value="1"/>
</dbReference>
<dbReference type="InParanoid" id="B4K7L8"/>
<feature type="chain" id="PRO_5006456323" description="Kazal-like domain-containing protein" evidence="1">
    <location>
        <begin position="31"/>
        <end position="150"/>
    </location>
</feature>
<dbReference type="EMBL" id="CH933806">
    <property type="protein sequence ID" value="EDW15362.2"/>
    <property type="molecule type" value="Genomic_DNA"/>
</dbReference>
<dbReference type="PROSITE" id="PS51465">
    <property type="entry name" value="KAZAL_2"/>
    <property type="match status" value="1"/>
</dbReference>
<dbReference type="InterPro" id="IPR036058">
    <property type="entry name" value="Kazal_dom_sf"/>
</dbReference>
<organism evidence="3 4">
    <name type="scientific">Drosophila mojavensis</name>
    <name type="common">Fruit fly</name>
    <dbReference type="NCBI Taxonomy" id="7230"/>
    <lineage>
        <taxon>Eukaryota</taxon>
        <taxon>Metazoa</taxon>
        <taxon>Ecdysozoa</taxon>
        <taxon>Arthropoda</taxon>
        <taxon>Hexapoda</taxon>
        <taxon>Insecta</taxon>
        <taxon>Pterygota</taxon>
        <taxon>Neoptera</taxon>
        <taxon>Endopterygota</taxon>
        <taxon>Diptera</taxon>
        <taxon>Brachycera</taxon>
        <taxon>Muscomorpha</taxon>
        <taxon>Ephydroidea</taxon>
        <taxon>Drosophilidae</taxon>
        <taxon>Drosophila</taxon>
    </lineage>
</organism>
<proteinExistence type="predicted"/>
<evidence type="ECO:0000259" key="2">
    <source>
        <dbReference type="PROSITE" id="PS51465"/>
    </source>
</evidence>
<dbReference type="eggNOG" id="ENOG502T82N">
    <property type="taxonomic scope" value="Eukaryota"/>
</dbReference>
<protein>
    <recommendedName>
        <fullName evidence="2">Kazal-like domain-containing protein</fullName>
    </recommendedName>
</protein>
<gene>
    <name evidence="3" type="primary">Dmoj\GI24784</name>
    <name evidence="3" type="ORF">Dmoj_GI24784</name>
</gene>